<evidence type="ECO:0000313" key="3">
    <source>
        <dbReference type="EMBL" id="TBU62600.1"/>
    </source>
</evidence>
<reference evidence="2 4" key="1">
    <citation type="submission" date="2019-01" db="EMBL/GenBank/DDBJ databases">
        <title>Draft genome sequences of three monokaryotic isolates of the white-rot basidiomycete fungus Dichomitus squalens.</title>
        <authorList>
            <consortium name="DOE Joint Genome Institute"/>
            <person name="Lopez S.C."/>
            <person name="Andreopoulos B."/>
            <person name="Pangilinan J."/>
            <person name="Lipzen A."/>
            <person name="Riley R."/>
            <person name="Ahrendt S."/>
            <person name="Ng V."/>
            <person name="Barry K."/>
            <person name="Daum C."/>
            <person name="Grigoriev I.V."/>
            <person name="Hilden K.S."/>
            <person name="Makela M.R."/>
            <person name="de Vries R.P."/>
        </authorList>
    </citation>
    <scope>NUCLEOTIDE SEQUENCE [LARGE SCALE GENOMIC DNA]</scope>
    <source>
        <strain evidence="3 4">CBS 464.89</strain>
        <strain evidence="2">OM18370.1</strain>
    </source>
</reference>
<evidence type="ECO:0000256" key="1">
    <source>
        <dbReference type="SAM" id="MobiDB-lite"/>
    </source>
</evidence>
<protein>
    <submittedName>
        <fullName evidence="2">Uncharacterized protein</fullName>
    </submittedName>
</protein>
<evidence type="ECO:0000313" key="4">
    <source>
        <dbReference type="Proteomes" id="UP000292082"/>
    </source>
</evidence>
<dbReference type="AlphaFoldDB" id="A0A4Q9MUC1"/>
<evidence type="ECO:0000313" key="2">
    <source>
        <dbReference type="EMBL" id="TBU29856.1"/>
    </source>
</evidence>
<sequence>MAPQVRFNSFGIPYLVEFANVTFRPRSRKASRSSRSGSVTPTASMHKPSFDSRPSFDSTSTSSKASLDVYSHSRPILNIHPSVHLNRASSRLSFESDWTFATASSETLAAAAPPKSMAKGRAQHKRDPKLAPVPTPPFSPISPILATEPRIVIESEIDTRGQEGEREGQGLLIRFASQAAQPPRKLSEHRLARLKYRIAKAVMAAGMHTSPSPEFGVDENENAGTPRESYASIGSIYSDEVEQSGLPGSLFRGTYGQVMNALHGAGLTASPCKESGLEYATCVGALFVAHQNAYGGVDFTKLTLWA</sequence>
<dbReference type="EMBL" id="ML143410">
    <property type="protein sequence ID" value="TBU29856.1"/>
    <property type="molecule type" value="Genomic_DNA"/>
</dbReference>
<dbReference type="OrthoDB" id="3262301at2759"/>
<dbReference type="EMBL" id="ML145093">
    <property type="protein sequence ID" value="TBU62600.1"/>
    <property type="molecule type" value="Genomic_DNA"/>
</dbReference>
<keyword evidence="4" id="KW-1185">Reference proteome</keyword>
<feature type="region of interest" description="Disordered" evidence="1">
    <location>
        <begin position="109"/>
        <end position="141"/>
    </location>
</feature>
<organism evidence="2">
    <name type="scientific">Dichomitus squalens</name>
    <dbReference type="NCBI Taxonomy" id="114155"/>
    <lineage>
        <taxon>Eukaryota</taxon>
        <taxon>Fungi</taxon>
        <taxon>Dikarya</taxon>
        <taxon>Basidiomycota</taxon>
        <taxon>Agaricomycotina</taxon>
        <taxon>Agaricomycetes</taxon>
        <taxon>Polyporales</taxon>
        <taxon>Polyporaceae</taxon>
        <taxon>Dichomitus</taxon>
    </lineage>
</organism>
<proteinExistence type="predicted"/>
<feature type="compositionally biased region" description="Pro residues" evidence="1">
    <location>
        <begin position="131"/>
        <end position="140"/>
    </location>
</feature>
<accession>A0A4Q9MUC1</accession>
<feature type="region of interest" description="Disordered" evidence="1">
    <location>
        <begin position="26"/>
        <end position="63"/>
    </location>
</feature>
<dbReference type="Proteomes" id="UP000292957">
    <property type="component" value="Unassembled WGS sequence"/>
</dbReference>
<dbReference type="Proteomes" id="UP000292082">
    <property type="component" value="Unassembled WGS sequence"/>
</dbReference>
<feature type="compositionally biased region" description="Low complexity" evidence="1">
    <location>
        <begin position="51"/>
        <end position="63"/>
    </location>
</feature>
<name>A0A4Q9MUC1_9APHY</name>
<gene>
    <name evidence="3" type="ORF">BD310DRAFT_918758</name>
    <name evidence="2" type="ORF">BD311DRAFT_255347</name>
</gene>